<feature type="compositionally biased region" description="Acidic residues" evidence="1">
    <location>
        <begin position="105"/>
        <end position="119"/>
    </location>
</feature>
<reference evidence="3" key="1">
    <citation type="submission" date="2016-04" db="EMBL/GenBank/DDBJ databases">
        <authorList>
            <person name="Nguyen H.D."/>
            <person name="Samba Siva P."/>
            <person name="Cullis J."/>
            <person name="Levesque C.A."/>
            <person name="Hambleton S."/>
        </authorList>
    </citation>
    <scope>NUCLEOTIDE SEQUENCE</scope>
    <source>
        <strain evidence="3">DAOMC 236422</strain>
    </source>
</reference>
<organism evidence="3 4">
    <name type="scientific">Tilletia walkeri</name>
    <dbReference type="NCBI Taxonomy" id="117179"/>
    <lineage>
        <taxon>Eukaryota</taxon>
        <taxon>Fungi</taxon>
        <taxon>Dikarya</taxon>
        <taxon>Basidiomycota</taxon>
        <taxon>Ustilaginomycotina</taxon>
        <taxon>Exobasidiomycetes</taxon>
        <taxon>Tilletiales</taxon>
        <taxon>Tilletiaceae</taxon>
        <taxon>Tilletia</taxon>
    </lineage>
</organism>
<dbReference type="EMBL" id="LWDG02000165">
    <property type="protein sequence ID" value="KAE8268225.1"/>
    <property type="molecule type" value="Genomic_DNA"/>
</dbReference>
<evidence type="ECO:0000313" key="3">
    <source>
        <dbReference type="EMBL" id="KAE8268225.1"/>
    </source>
</evidence>
<evidence type="ECO:0000256" key="1">
    <source>
        <dbReference type="SAM" id="MobiDB-lite"/>
    </source>
</evidence>
<evidence type="ECO:0000313" key="4">
    <source>
        <dbReference type="Proteomes" id="UP000078113"/>
    </source>
</evidence>
<gene>
    <name evidence="3" type="ORF">A4X09_0g4109</name>
</gene>
<keyword evidence="2" id="KW-0812">Transmembrane</keyword>
<keyword evidence="4" id="KW-1185">Reference proteome</keyword>
<feature type="compositionally biased region" description="Polar residues" evidence="1">
    <location>
        <begin position="122"/>
        <end position="132"/>
    </location>
</feature>
<evidence type="ECO:0000256" key="2">
    <source>
        <dbReference type="SAM" id="Phobius"/>
    </source>
</evidence>
<keyword evidence="2" id="KW-1133">Transmembrane helix</keyword>
<name>A0A8X7N9Y7_9BASI</name>
<comment type="caution">
    <text evidence="3">The sequence shown here is derived from an EMBL/GenBank/DDBJ whole genome shotgun (WGS) entry which is preliminary data.</text>
</comment>
<sequence>MFERRDTSASPTPGTHAPEFIKPLAYASLAIPILFLVVAGVWIALRFGSSNLNPADVDMNSPEDEEDDDDEDEEGEKEGEGGEKLAGSSGRGRRTGGDGQMQPLLEDDEDDDDEGEEDSRADQPQTTTSSASAGGRKRDSVEKGGEDQETAAASTPASKWKIQPGFSSTVSSSRGKGK</sequence>
<accession>A0A8X7N9Y7</accession>
<reference evidence="3" key="2">
    <citation type="journal article" date="2019" name="IMA Fungus">
        <title>Genome sequencing and comparison of five Tilletia species to identify candidate genes for the detection of regulated species infecting wheat.</title>
        <authorList>
            <person name="Nguyen H.D.T."/>
            <person name="Sultana T."/>
            <person name="Kesanakurti P."/>
            <person name="Hambleton S."/>
        </authorList>
    </citation>
    <scope>NUCLEOTIDE SEQUENCE</scope>
    <source>
        <strain evidence="3">DAOMC 236422</strain>
    </source>
</reference>
<feature type="compositionally biased region" description="Acidic residues" evidence="1">
    <location>
        <begin position="61"/>
        <end position="77"/>
    </location>
</feature>
<keyword evidence="2" id="KW-0472">Membrane</keyword>
<feature type="compositionally biased region" description="Polar residues" evidence="1">
    <location>
        <begin position="165"/>
        <end position="178"/>
    </location>
</feature>
<feature type="transmembrane region" description="Helical" evidence="2">
    <location>
        <begin position="24"/>
        <end position="45"/>
    </location>
</feature>
<dbReference type="AlphaFoldDB" id="A0A8X7N9Y7"/>
<feature type="region of interest" description="Disordered" evidence="1">
    <location>
        <begin position="51"/>
        <end position="178"/>
    </location>
</feature>
<dbReference type="Proteomes" id="UP000078113">
    <property type="component" value="Unassembled WGS sequence"/>
</dbReference>
<proteinExistence type="predicted"/>
<protein>
    <submittedName>
        <fullName evidence="3">Uncharacterized protein</fullName>
    </submittedName>
</protein>
<feature type="compositionally biased region" description="Basic and acidic residues" evidence="1">
    <location>
        <begin position="136"/>
        <end position="146"/>
    </location>
</feature>